<dbReference type="SUPFAM" id="SSF63737">
    <property type="entry name" value="Leukotriene A4 hydrolase N-terminal domain"/>
    <property type="match status" value="1"/>
</dbReference>
<dbReference type="PANTHER" id="PTHR11533:SF174">
    <property type="entry name" value="PUROMYCIN-SENSITIVE AMINOPEPTIDASE-RELATED"/>
    <property type="match status" value="1"/>
</dbReference>
<comment type="catalytic activity">
    <reaction evidence="1">
        <text>Release of an N-terminal amino acid, Xaa-|-Yaa- from a peptide, amide or arylamide. Xaa is preferably Ala, but may be most amino acids including Pro (slow action). When a terminal hydrophobic residue is followed by a prolyl residue, the two may be released as an intact Xaa-Pro dipeptide.</text>
        <dbReference type="EC" id="3.4.11.2"/>
    </reaction>
</comment>
<dbReference type="SUPFAM" id="SSF55486">
    <property type="entry name" value="Metalloproteases ('zincins'), catalytic domain"/>
    <property type="match status" value="1"/>
</dbReference>
<keyword evidence="6 17" id="KW-0031">Aminopeptidase</keyword>
<reference evidence="17" key="1">
    <citation type="submission" date="2021-06" db="EMBL/GenBank/DDBJ databases">
        <title>Genome sequence of Cutibacterium modestum strain KB17-24694.</title>
        <authorList>
            <person name="Dekio I."/>
            <person name="Asahina A."/>
            <person name="Nishida M."/>
        </authorList>
    </citation>
    <scope>NUCLEOTIDE SEQUENCE</scope>
    <source>
        <strain evidence="17">KB17-24694</strain>
    </source>
</reference>
<evidence type="ECO:0000256" key="2">
    <source>
        <dbReference type="ARBA" id="ARBA00001947"/>
    </source>
</evidence>
<evidence type="ECO:0000256" key="10">
    <source>
        <dbReference type="ARBA" id="ARBA00022833"/>
    </source>
</evidence>
<dbReference type="InterPro" id="IPR027268">
    <property type="entry name" value="Peptidase_M4/M1_CTD_sf"/>
</dbReference>
<evidence type="ECO:0000256" key="4">
    <source>
        <dbReference type="ARBA" id="ARBA00012564"/>
    </source>
</evidence>
<dbReference type="RefSeq" id="WP_007434110.1">
    <property type="nucleotide sequence ID" value="NZ_AP024747.1"/>
</dbReference>
<feature type="domain" description="Peptidase M1 membrane alanine aminopeptidase" evidence="14">
    <location>
        <begin position="236"/>
        <end position="448"/>
    </location>
</feature>
<evidence type="ECO:0000256" key="12">
    <source>
        <dbReference type="ARBA" id="ARBA00029811"/>
    </source>
</evidence>
<dbReference type="InterPro" id="IPR001930">
    <property type="entry name" value="Peptidase_M1"/>
</dbReference>
<keyword evidence="8" id="KW-0479">Metal-binding</keyword>
<evidence type="ECO:0000256" key="7">
    <source>
        <dbReference type="ARBA" id="ARBA00022670"/>
    </source>
</evidence>
<comment type="similarity">
    <text evidence="3">Belongs to the peptidase M1 family.</text>
</comment>
<comment type="cofactor">
    <cofactor evidence="2">
        <name>Zn(2+)</name>
        <dbReference type="ChEBI" id="CHEBI:29105"/>
    </cofactor>
</comment>
<evidence type="ECO:0000259" key="15">
    <source>
        <dbReference type="Pfam" id="PF11838"/>
    </source>
</evidence>
<dbReference type="PANTHER" id="PTHR11533">
    <property type="entry name" value="PROTEASE M1 ZINC METALLOPROTEASE"/>
    <property type="match status" value="1"/>
</dbReference>
<evidence type="ECO:0000259" key="14">
    <source>
        <dbReference type="Pfam" id="PF01433"/>
    </source>
</evidence>
<accession>A0AAD1KRP5</accession>
<dbReference type="GO" id="GO:0005615">
    <property type="term" value="C:extracellular space"/>
    <property type="evidence" value="ECO:0007669"/>
    <property type="project" value="TreeGrafter"/>
</dbReference>
<sequence>MSSTNLTREEARHRSEIIKVERYHVRIDVRGADADGATHFTSNTRVRFSTKEPDTFLDLLDGEIESVIVNDEEIEPEYDGSRIQLHRLHTHRKNLVIVTAKLPYQHTGQGLHRFVDPADGKVYLYTHFEAADSRRVYSVFEQPDLKAHVDFDVIAPSGWRVASNQVHEDIREEENGLLHDFALTPRMSTYLTAIAAGPYVRFDDEWHSRDGSESIPLGILARASLAEYVDHEEIFKITKQGLTFYHRAFDYPYPWGKYDQIFVPEYNLGAMENPGLVTFTENYIHRGPATRSELAGRTNTILHEMAHMWFGDLVTPKWWDDLWLKESFAEYMGAHASVAGTEYREAWTNFAVGRKAWAYTADQQSTTHPIVADIVDLEAARQNFDGITYAKGASVLKQLVAHVGVEQFFGAARRYFRELAFSSATLDDLIRYLEKASGRDLSSWVDAWLKTTGPDVLLPELTIRDGVVSELAVVCDSVDARTGRNVNRPHTLRVGLYSLRGDDLVRADLVDLTISSPRAPVREAAGKPAPDLILINDDDLTYAKARLGATGTKTALSHLSGLAEPLARALVWSMLWNCVRDAKLKVQNYLDAAALHSPKETEPAILATVLQQLQMAVENYLPDSTREDARRAEAARAWRGLDVSEPGSDLQRIWARHALALSAADPDSVERTRGLLDGDVTGLVVDPEMRWQSWMALAALGRASAEDLDAELERDRTKTGVAHHMAALTARPDDVAKQEAYRRLRTPGELSNEHCLAYIDGLRTPLGVETFADLNSSYFDDLEQIWQEFPIEMAQRLVVGLFPDGDVAEIADRWLASHQSATGGLTRMVKERRDAASRAETARDFNN</sequence>
<evidence type="ECO:0000256" key="13">
    <source>
        <dbReference type="ARBA" id="ARBA00031533"/>
    </source>
</evidence>
<dbReference type="GO" id="GO:0005737">
    <property type="term" value="C:cytoplasm"/>
    <property type="evidence" value="ECO:0007669"/>
    <property type="project" value="TreeGrafter"/>
</dbReference>
<keyword evidence="10" id="KW-0862">Zinc</keyword>
<dbReference type="InterPro" id="IPR014782">
    <property type="entry name" value="Peptidase_M1_dom"/>
</dbReference>
<dbReference type="GO" id="GO:0043171">
    <property type="term" value="P:peptide catabolic process"/>
    <property type="evidence" value="ECO:0007669"/>
    <property type="project" value="TreeGrafter"/>
</dbReference>
<dbReference type="GO" id="GO:0008270">
    <property type="term" value="F:zinc ion binding"/>
    <property type="evidence" value="ECO:0007669"/>
    <property type="project" value="InterPro"/>
</dbReference>
<gene>
    <name evidence="17" type="ORF">KB1_21010</name>
</gene>
<evidence type="ECO:0000259" key="16">
    <source>
        <dbReference type="Pfam" id="PF17900"/>
    </source>
</evidence>
<evidence type="ECO:0000256" key="11">
    <source>
        <dbReference type="ARBA" id="ARBA00023049"/>
    </source>
</evidence>
<organism evidence="17 18">
    <name type="scientific">Cutibacterium modestum</name>
    <dbReference type="NCBI Taxonomy" id="2559073"/>
    <lineage>
        <taxon>Bacteria</taxon>
        <taxon>Bacillati</taxon>
        <taxon>Actinomycetota</taxon>
        <taxon>Actinomycetes</taxon>
        <taxon>Propionibacteriales</taxon>
        <taxon>Propionibacteriaceae</taxon>
        <taxon>Cutibacterium</taxon>
    </lineage>
</organism>
<dbReference type="Pfam" id="PF01433">
    <property type="entry name" value="Peptidase_M1"/>
    <property type="match status" value="1"/>
</dbReference>
<dbReference type="InterPro" id="IPR024571">
    <property type="entry name" value="ERAP1-like_C_dom"/>
</dbReference>
<evidence type="ECO:0000256" key="8">
    <source>
        <dbReference type="ARBA" id="ARBA00022723"/>
    </source>
</evidence>
<evidence type="ECO:0000313" key="18">
    <source>
        <dbReference type="Proteomes" id="UP000825072"/>
    </source>
</evidence>
<dbReference type="EC" id="3.4.11.2" evidence="4"/>
<dbReference type="GeneID" id="92881309"/>
<evidence type="ECO:0000313" key="17">
    <source>
        <dbReference type="EMBL" id="BCY26111.1"/>
    </source>
</evidence>
<dbReference type="NCBIfam" id="TIGR02412">
    <property type="entry name" value="pepN_strep_liv"/>
    <property type="match status" value="1"/>
</dbReference>
<dbReference type="InterPro" id="IPR012778">
    <property type="entry name" value="Pept_M1_aminopeptidase"/>
</dbReference>
<dbReference type="GO" id="GO:0006508">
    <property type="term" value="P:proteolysis"/>
    <property type="evidence" value="ECO:0007669"/>
    <property type="project" value="UniProtKB-KW"/>
</dbReference>
<keyword evidence="11" id="KW-0482">Metalloprotease</keyword>
<dbReference type="InterPro" id="IPR050344">
    <property type="entry name" value="Peptidase_M1_aminopeptidases"/>
</dbReference>
<evidence type="ECO:0000256" key="6">
    <source>
        <dbReference type="ARBA" id="ARBA00022438"/>
    </source>
</evidence>
<evidence type="ECO:0000256" key="1">
    <source>
        <dbReference type="ARBA" id="ARBA00000098"/>
    </source>
</evidence>
<dbReference type="AlphaFoldDB" id="A0AAD1KRP5"/>
<dbReference type="InterPro" id="IPR045357">
    <property type="entry name" value="Aminopeptidase_N-like_N"/>
</dbReference>
<dbReference type="EMBL" id="AP024747">
    <property type="protein sequence ID" value="BCY26111.1"/>
    <property type="molecule type" value="Genomic_DNA"/>
</dbReference>
<dbReference type="PRINTS" id="PR00756">
    <property type="entry name" value="ALADIPTASE"/>
</dbReference>
<evidence type="ECO:0000256" key="9">
    <source>
        <dbReference type="ARBA" id="ARBA00022801"/>
    </source>
</evidence>
<keyword evidence="7" id="KW-0645">Protease</keyword>
<evidence type="ECO:0000256" key="5">
    <source>
        <dbReference type="ARBA" id="ARBA00015611"/>
    </source>
</evidence>
<feature type="domain" description="Aminopeptidase N-like N-terminal" evidence="16">
    <location>
        <begin position="105"/>
        <end position="191"/>
    </location>
</feature>
<name>A0AAD1KRP5_9ACTN</name>
<dbReference type="GO" id="GO:0042277">
    <property type="term" value="F:peptide binding"/>
    <property type="evidence" value="ECO:0007669"/>
    <property type="project" value="TreeGrafter"/>
</dbReference>
<dbReference type="Pfam" id="PF17900">
    <property type="entry name" value="Peptidase_M1_N"/>
    <property type="match status" value="1"/>
</dbReference>
<dbReference type="FunFam" id="1.10.390.10:FF:000004">
    <property type="entry name" value="Aminopeptidase N"/>
    <property type="match status" value="1"/>
</dbReference>
<dbReference type="GO" id="GO:0070006">
    <property type="term" value="F:metalloaminopeptidase activity"/>
    <property type="evidence" value="ECO:0007669"/>
    <property type="project" value="TreeGrafter"/>
</dbReference>
<protein>
    <recommendedName>
        <fullName evidence="5">Aminopeptidase N</fullName>
        <ecNumber evidence="4">3.4.11.2</ecNumber>
    </recommendedName>
    <alternativeName>
        <fullName evidence="12">Alanine aminopeptidase</fullName>
    </alternativeName>
    <alternativeName>
        <fullName evidence="13">Lysyl aminopeptidase</fullName>
    </alternativeName>
</protein>
<dbReference type="Gene3D" id="1.10.390.10">
    <property type="entry name" value="Neutral Protease Domain 2"/>
    <property type="match status" value="1"/>
</dbReference>
<feature type="domain" description="ERAP1-like C-terminal" evidence="15">
    <location>
        <begin position="532"/>
        <end position="836"/>
    </location>
</feature>
<proteinExistence type="inferred from homology"/>
<dbReference type="GO" id="GO:0016020">
    <property type="term" value="C:membrane"/>
    <property type="evidence" value="ECO:0007669"/>
    <property type="project" value="TreeGrafter"/>
</dbReference>
<dbReference type="CDD" id="cd09602">
    <property type="entry name" value="M1_APN"/>
    <property type="match status" value="1"/>
</dbReference>
<evidence type="ECO:0000256" key="3">
    <source>
        <dbReference type="ARBA" id="ARBA00010136"/>
    </source>
</evidence>
<keyword evidence="9" id="KW-0378">Hydrolase</keyword>
<dbReference type="GO" id="GO:0016285">
    <property type="term" value="F:alanyl aminopeptidase activity"/>
    <property type="evidence" value="ECO:0007669"/>
    <property type="project" value="UniProtKB-EC"/>
</dbReference>
<dbReference type="Gene3D" id="2.60.40.1730">
    <property type="entry name" value="tricorn interacting facor f3 domain"/>
    <property type="match status" value="1"/>
</dbReference>
<dbReference type="InterPro" id="IPR042097">
    <property type="entry name" value="Aminopeptidase_N-like_N_sf"/>
</dbReference>
<dbReference type="Proteomes" id="UP000825072">
    <property type="component" value="Chromosome 1"/>
</dbReference>
<dbReference type="Pfam" id="PF11838">
    <property type="entry name" value="ERAP1_C"/>
    <property type="match status" value="1"/>
</dbReference>